<evidence type="ECO:0000313" key="1">
    <source>
        <dbReference type="EMBL" id="ODQ47842.1"/>
    </source>
</evidence>
<dbReference type="EMBL" id="KV454002">
    <property type="protein sequence ID" value="ODQ47842.1"/>
    <property type="molecule type" value="Genomic_DNA"/>
</dbReference>
<keyword evidence="2" id="KW-1185">Reference proteome</keyword>
<reference evidence="1 2" key="1">
    <citation type="journal article" date="2016" name="Proc. Natl. Acad. Sci. U.S.A.">
        <title>Comparative genomics of biotechnologically important yeasts.</title>
        <authorList>
            <person name="Riley R."/>
            <person name="Haridas S."/>
            <person name="Wolfe K.H."/>
            <person name="Lopes M.R."/>
            <person name="Hittinger C.T."/>
            <person name="Goeker M."/>
            <person name="Salamov A.A."/>
            <person name="Wisecaver J.H."/>
            <person name="Long T.M."/>
            <person name="Calvey C.H."/>
            <person name="Aerts A.L."/>
            <person name="Barry K.W."/>
            <person name="Choi C."/>
            <person name="Clum A."/>
            <person name="Coughlan A.Y."/>
            <person name="Deshpande S."/>
            <person name="Douglass A.P."/>
            <person name="Hanson S.J."/>
            <person name="Klenk H.-P."/>
            <person name="LaButti K.M."/>
            <person name="Lapidus A."/>
            <person name="Lindquist E.A."/>
            <person name="Lipzen A.M."/>
            <person name="Meier-Kolthoff J.P."/>
            <person name="Ohm R.A."/>
            <person name="Otillar R.P."/>
            <person name="Pangilinan J.L."/>
            <person name="Peng Y."/>
            <person name="Rokas A."/>
            <person name="Rosa C.A."/>
            <person name="Scheuner C."/>
            <person name="Sibirny A.A."/>
            <person name="Slot J.C."/>
            <person name="Stielow J.B."/>
            <person name="Sun H."/>
            <person name="Kurtzman C.P."/>
            <person name="Blackwell M."/>
            <person name="Grigoriev I.V."/>
            <person name="Jeffries T.W."/>
        </authorList>
    </citation>
    <scope>NUCLEOTIDE SEQUENCE [LARGE SCALE GENOMIC DNA]</scope>
    <source>
        <strain evidence="1 2">NRRL Y-2026</strain>
    </source>
</reference>
<dbReference type="STRING" id="763406.A0A1E3NP41"/>
<gene>
    <name evidence="1" type="ORF">PICMEDRAFT_120117</name>
</gene>
<dbReference type="AlphaFoldDB" id="A0A1E3NP41"/>
<sequence>MKKLVYIRTGRRIWRVTMSLNQQSESNACYIQTLLHSRLPTHIINNFKINILRNEDGSVNNNRYTKLQKSSSRTLEFRVASEDWKSLLGEKVLEQQAAKLPLSETQIKSKDELDDLDSDVKMTNETYDDTFKPFLDQESKFVTIMTYHSSFSIDNGPCIALPSQIISAGVLRENEKSQEDTLILHLRNSLILIRFAFGKNDQFVPFVVYSSQSISNLGGSKICVNSQKTLLILSFFVRDFFLHTINYDSNGVPSLHHDFNYSFQYSILDQCIVPITESDDAIITISMQGGILCLTSICNLTMPTNHEIMLKNTFPTPLYAVGLAETGGVLLLQENQYTIVSLSFCFTGDESGNYPFNYPETSGGNFKVNSFYIPTRKIITSFSSDGFSEENYKHDQVLISTTRNKSVYLLDVYYDKKRHHFTSTIHRLFKYKHVISLFVFEPVDDSTFRFTFANEMGITESKLVSIVTENETPLLKKVEDIWSQVNPYPMFDYELIASSGVRNTIENPSNDLWAITGCGLNHSLMNFKFGLIADKTQSAQKLYDIDQIYSFQVNHTDLIYVWASGEMRSGLLQLDNSFDNNGKFVSFIGENLVNEPFLCIDRTNQIEQLIVTPTNIFLFDTTLHKLSMHLKLPSECILASASNNIVALLHKDEKDDSIKFVLLKIIGNTEFRPLKMENLEFDPKLVSMMQFVDIGNKCYLIIGDFNGFCFLFEESGVDGFQFVYKEKIRMSSYESSQEQIWSPEYIFVPYKLHQLGSANNFILSSRNGDYSIVKFHISSGNYEMQNLHSVKLGDTGEVEILPTDDPHVAYLLCASLWKIDCRNSLFPEKIVIDGLKEHAIVACTVLPTLKPGQNDKLLVLRGHTLTILSIPSSFSVLTRSKRLETQCMKMNYFSNLDLFVLLPVPDVEDEKNGKLVFVESRTMRVLETGTDFTEIFKKDEIPLCLHTWKVHETSGTYTNLVVGCQTDKGKGVVKVLRLNKDDTKAYAKLVFSYKEDEPVFHIDSLGQNRCLLYSTGKKIIRWLYSADDTRLVERKIVIELQDPIKKFTLKRAENKNCVIKSFLLLAVTTNNKSAYAELDEILCDPVIKEEKTFTEFCSDGLISGDDTLITSNFNKESIIISSIHNELAIDRSTHHIGYIPRLTFINSFPPWVSIKDRCNYEEQNFLTIGLNGQIDLIRFANENNSIYFDLKESSDNQEQPQLLSTYTDQSLSQFSLVDTRTFENASDIKDDVFMSNILV</sequence>
<dbReference type="OrthoDB" id="3992188at2759"/>
<evidence type="ECO:0008006" key="3">
    <source>
        <dbReference type="Google" id="ProtNLM"/>
    </source>
</evidence>
<dbReference type="RefSeq" id="XP_019018955.1">
    <property type="nucleotide sequence ID" value="XM_019159865.1"/>
</dbReference>
<accession>A0A1E3NP41</accession>
<dbReference type="GeneID" id="30176552"/>
<proteinExistence type="predicted"/>
<name>A0A1E3NP41_9ASCO</name>
<evidence type="ECO:0000313" key="2">
    <source>
        <dbReference type="Proteomes" id="UP000094455"/>
    </source>
</evidence>
<dbReference type="Proteomes" id="UP000094455">
    <property type="component" value="Unassembled WGS sequence"/>
</dbReference>
<protein>
    <recommendedName>
        <fullName evidence="3">Cleavage/polyadenylation specificity factor A subunit N-terminal domain-containing protein</fullName>
    </recommendedName>
</protein>
<organism evidence="1 2">
    <name type="scientific">Pichia membranifaciens NRRL Y-2026</name>
    <dbReference type="NCBI Taxonomy" id="763406"/>
    <lineage>
        <taxon>Eukaryota</taxon>
        <taxon>Fungi</taxon>
        <taxon>Dikarya</taxon>
        <taxon>Ascomycota</taxon>
        <taxon>Saccharomycotina</taxon>
        <taxon>Pichiomycetes</taxon>
        <taxon>Pichiales</taxon>
        <taxon>Pichiaceae</taxon>
        <taxon>Pichia</taxon>
    </lineage>
</organism>